<dbReference type="SUPFAM" id="SSF55550">
    <property type="entry name" value="SH2 domain"/>
    <property type="match status" value="1"/>
</dbReference>
<dbReference type="OrthoDB" id="9806482at2"/>
<feature type="compositionally biased region" description="Polar residues" evidence="1">
    <location>
        <begin position="31"/>
        <end position="40"/>
    </location>
</feature>
<gene>
    <name evidence="2" type="ORF">CSEC_1182</name>
</gene>
<dbReference type="RefSeq" id="WP_053331829.1">
    <property type="nucleotide sequence ID" value="NZ_CCEJ010000004.1"/>
</dbReference>
<dbReference type="CDD" id="cd00173">
    <property type="entry name" value="SH2"/>
    <property type="match status" value="1"/>
</dbReference>
<organism evidence="2 3">
    <name type="scientific">Candidatus Criblamydia sequanensis CRIB-18</name>
    <dbReference type="NCBI Taxonomy" id="1437425"/>
    <lineage>
        <taxon>Bacteria</taxon>
        <taxon>Pseudomonadati</taxon>
        <taxon>Chlamydiota</taxon>
        <taxon>Chlamydiia</taxon>
        <taxon>Parachlamydiales</taxon>
        <taxon>Candidatus Criblamydiaceae</taxon>
        <taxon>Candidatus Criblamydia</taxon>
    </lineage>
</organism>
<evidence type="ECO:0000313" key="2">
    <source>
        <dbReference type="EMBL" id="CDR34005.1"/>
    </source>
</evidence>
<proteinExistence type="predicted"/>
<dbReference type="InterPro" id="IPR036860">
    <property type="entry name" value="SH2_dom_sf"/>
</dbReference>
<feature type="region of interest" description="Disordered" evidence="1">
    <location>
        <begin position="10"/>
        <end position="44"/>
    </location>
</feature>
<reference evidence="2" key="1">
    <citation type="submission" date="2013-12" db="EMBL/GenBank/DDBJ databases">
        <authorList>
            <person name="Linke B."/>
        </authorList>
    </citation>
    <scope>NUCLEOTIDE SEQUENCE [LARGE SCALE GENOMIC DNA]</scope>
    <source>
        <strain evidence="2">CRIB-18</strain>
    </source>
</reference>
<keyword evidence="3" id="KW-1185">Reference proteome</keyword>
<reference evidence="2" key="2">
    <citation type="submission" date="2014-09" db="EMBL/GenBank/DDBJ databases">
        <title>Criblamydia sequanensis harbors a mega-plasmid encoding arsenite resistance.</title>
        <authorList>
            <person name="Bertelli C."/>
            <person name="Goesmann A."/>
            <person name="Greub G."/>
        </authorList>
    </citation>
    <scope>NUCLEOTIDE SEQUENCE [LARGE SCALE GENOMIC DNA]</scope>
    <source>
        <strain evidence="2">CRIB-18</strain>
    </source>
</reference>
<dbReference type="AlphaFoldDB" id="A0A090D1R2"/>
<sequence length="1067" mass="118219">MVEGIHNLLLKTNSAAAPPAHSAKETEKELSQTADNSPQNDKMPLSALFSLSGKKATTNSKPAVQFPDSLKQVQIINSNLGGSTGAKLVKSNDTYFVSKKGNHAEHILAEYGANKVYKALGVPVPEVALYDETSGAKVAGQAKPTHPLMLAEYFQPCIPLGEYLQNSSITQENKDKVIAKLQEHFVIDCLLANWDVIGLESDNVLVTTDGTPIRIDNGSAFEFRAQGGLKKEGFSPNVTELDSMRDWIINPSAASIYGSLSNQEILIQIDWVLAREDLLFKSIDKKYHSSLSKRLEFLTTYKNQLQPAPGSPKTSNEPKAESKKPLKSFDLFAQPINALTSEERKVKAASYGSLSGEEAFSLLVGKPPGTFLLKNSQSTAGALVVCYIQANGKYSSVLLKPSGIGTWIMETSKGPKHLLNPGELLTEPELKKLFLTPLKKSAALPKSQSPLKFSSNPLLFTSQTELHLSGLNNQKLNPAALSEKNKKKVIIPPPASVPAAWVAPVNPVESLVQSYIKSDPEKLLGLQAMGYKISGDQYFQGAEKLRLNFAKELQKDPYIRTSIHQLYDKASEAYSKEKNFDMAFKMRALLASSLKLPEFHPLIKMNDAIARQTAKQGNPDFGAHFSGYDTGILKGSNFRIDRRMTEAGLKDILQFRLSQFARRDLQENLACIEKHIDLFNQHLPKELKPGISIQAIPYCFKGQKESVYSNKFGWQPADASALEITFQGVGRIIVGNNPQYGCLYNDVSVEIDASMKDGQALKLMHQMLTVLGLGPLFAEQRPEDDERLKIAQIFRTYYPSRANELERTKEFYELPLTELKAHLIALVPQMKALLEKYSHPGMMQKVELYPGKTSWALSDIASQLKQKGNYGLMMGVGSFLDLKIAAKRAANMIKFGPISSQDRLQAGIMIHGASTGADLETGGGDRIFTRMINKQTSPKPINNFPFSGSIQLLIDLEALNRGCYAYNSDKYGIRNPVHYNYYEYAKRASILDFTATQTDNEVMLKNRIDPQYIKGAVVQNQGAYEQLVEALKEASIVKSIMGKDYVYGKPIEQFIKIAHKFDPSMWN</sequence>
<evidence type="ECO:0000256" key="1">
    <source>
        <dbReference type="SAM" id="MobiDB-lite"/>
    </source>
</evidence>
<dbReference type="EMBL" id="CCEJ010000004">
    <property type="protein sequence ID" value="CDR34005.1"/>
    <property type="molecule type" value="Genomic_DNA"/>
</dbReference>
<evidence type="ECO:0000313" key="3">
    <source>
        <dbReference type="Proteomes" id="UP000031552"/>
    </source>
</evidence>
<protein>
    <submittedName>
        <fullName evidence="2">Uncharacterized protein</fullName>
    </submittedName>
</protein>
<name>A0A090D1R2_9BACT</name>
<feature type="region of interest" description="Disordered" evidence="1">
    <location>
        <begin position="304"/>
        <end position="323"/>
    </location>
</feature>
<feature type="compositionally biased region" description="Polar residues" evidence="1">
    <location>
        <begin position="304"/>
        <end position="315"/>
    </location>
</feature>
<accession>A0A090D1R2</accession>
<dbReference type="Gene3D" id="3.30.505.10">
    <property type="entry name" value="SH2 domain"/>
    <property type="match status" value="1"/>
</dbReference>
<comment type="caution">
    <text evidence="2">The sequence shown here is derived from an EMBL/GenBank/DDBJ whole genome shotgun (WGS) entry which is preliminary data.</text>
</comment>
<dbReference type="eggNOG" id="ENOG5030IJ1">
    <property type="taxonomic scope" value="Bacteria"/>
</dbReference>
<dbReference type="Proteomes" id="UP000031552">
    <property type="component" value="Unassembled WGS sequence"/>
</dbReference>